<evidence type="ECO:0000256" key="1">
    <source>
        <dbReference type="SAM" id="Coils"/>
    </source>
</evidence>
<dbReference type="InterPro" id="IPR009554">
    <property type="entry name" value="Phageshock_PspB"/>
</dbReference>
<keyword evidence="1" id="KW-0175">Coiled coil</keyword>
<organism evidence="4 5">
    <name type="scientific">Fodinibius salsisoli</name>
    <dbReference type="NCBI Taxonomy" id="2820877"/>
    <lineage>
        <taxon>Bacteria</taxon>
        <taxon>Pseudomonadati</taxon>
        <taxon>Balneolota</taxon>
        <taxon>Balneolia</taxon>
        <taxon>Balneolales</taxon>
        <taxon>Balneolaceae</taxon>
        <taxon>Fodinibius</taxon>
    </lineage>
</organism>
<dbReference type="Pfam" id="PF06667">
    <property type="entry name" value="PspB"/>
    <property type="match status" value="1"/>
</dbReference>
<evidence type="ECO:0000256" key="3">
    <source>
        <dbReference type="SAM" id="Phobius"/>
    </source>
</evidence>
<sequence length="104" mass="11713">MTIWIFLIVIVSVVGGLIIEYQKNKMQMMGKSQQNEEEVEELRKLVNSMKGRIENLEAIAAGSPDDFSTGAGKGMAEIEIEDEPSIKEENKQQVSDIADKRRTR</sequence>
<feature type="coiled-coil region" evidence="1">
    <location>
        <begin position="32"/>
        <end position="59"/>
    </location>
</feature>
<keyword evidence="3" id="KW-0472">Membrane</keyword>
<dbReference type="RefSeq" id="WP_265765654.1">
    <property type="nucleotide sequence ID" value="NZ_JAGGJA010000005.1"/>
</dbReference>
<name>A0ABT3PLW7_9BACT</name>
<comment type="caution">
    <text evidence="4">The sequence shown here is derived from an EMBL/GenBank/DDBJ whole genome shotgun (WGS) entry which is preliminary data.</text>
</comment>
<keyword evidence="5" id="KW-1185">Reference proteome</keyword>
<feature type="compositionally biased region" description="Basic and acidic residues" evidence="2">
    <location>
        <begin position="84"/>
        <end position="104"/>
    </location>
</feature>
<protein>
    <recommendedName>
        <fullName evidence="6">Phage shock protein B</fullName>
    </recommendedName>
</protein>
<evidence type="ECO:0000256" key="2">
    <source>
        <dbReference type="SAM" id="MobiDB-lite"/>
    </source>
</evidence>
<evidence type="ECO:0008006" key="6">
    <source>
        <dbReference type="Google" id="ProtNLM"/>
    </source>
</evidence>
<feature type="transmembrane region" description="Helical" evidence="3">
    <location>
        <begin position="6"/>
        <end position="22"/>
    </location>
</feature>
<accession>A0ABT3PLW7</accession>
<keyword evidence="3" id="KW-0812">Transmembrane</keyword>
<evidence type="ECO:0000313" key="5">
    <source>
        <dbReference type="Proteomes" id="UP001207918"/>
    </source>
</evidence>
<gene>
    <name evidence="4" type="ORF">J6I44_08560</name>
</gene>
<dbReference type="Proteomes" id="UP001207918">
    <property type="component" value="Unassembled WGS sequence"/>
</dbReference>
<reference evidence="4 5" key="1">
    <citation type="submission" date="2021-03" db="EMBL/GenBank/DDBJ databases">
        <title>Aliifodinibius sp. nov., a new bacterium isolated from saline soil.</title>
        <authorList>
            <person name="Galisteo C."/>
            <person name="De La Haba R."/>
            <person name="Sanchez-Porro C."/>
            <person name="Ventosa A."/>
        </authorList>
    </citation>
    <scope>NUCLEOTIDE SEQUENCE [LARGE SCALE GENOMIC DNA]</scope>
    <source>
        <strain evidence="4 5">1BSP15-2V2</strain>
    </source>
</reference>
<keyword evidence="3" id="KW-1133">Transmembrane helix</keyword>
<evidence type="ECO:0000313" key="4">
    <source>
        <dbReference type="EMBL" id="MCW9706907.1"/>
    </source>
</evidence>
<feature type="region of interest" description="Disordered" evidence="2">
    <location>
        <begin position="62"/>
        <end position="104"/>
    </location>
</feature>
<dbReference type="EMBL" id="JAGGJA010000005">
    <property type="protein sequence ID" value="MCW9706907.1"/>
    <property type="molecule type" value="Genomic_DNA"/>
</dbReference>
<proteinExistence type="predicted"/>